<feature type="disulfide bond" evidence="6">
    <location>
        <begin position="91"/>
        <end position="118"/>
    </location>
</feature>
<evidence type="ECO:0000256" key="1">
    <source>
        <dbReference type="ARBA" id="ARBA00022659"/>
    </source>
</evidence>
<dbReference type="PROSITE" id="PS50923">
    <property type="entry name" value="SUSHI"/>
    <property type="match status" value="3"/>
</dbReference>
<dbReference type="InterPro" id="IPR000436">
    <property type="entry name" value="Sushi_SCR_CCP_dom"/>
</dbReference>
<keyword evidence="8" id="KW-1185">Reference proteome</keyword>
<reference evidence="9" key="1">
    <citation type="submission" date="2025-08" db="UniProtKB">
        <authorList>
            <consortium name="RefSeq"/>
        </authorList>
    </citation>
    <scope>IDENTIFICATION</scope>
    <source>
        <tissue evidence="9">Testes</tissue>
    </source>
</reference>
<dbReference type="PANTHER" id="PTHR46393:SF7">
    <property type="entry name" value="COMPLEMENT C2"/>
    <property type="match status" value="1"/>
</dbReference>
<dbReference type="SMART" id="SM00032">
    <property type="entry name" value="CCP"/>
    <property type="match status" value="3"/>
</dbReference>
<proteinExistence type="predicted"/>
<protein>
    <submittedName>
        <fullName evidence="9">CUB and sushi domain-containing protein 1-like</fullName>
    </submittedName>
</protein>
<feature type="non-terminal residue" evidence="9">
    <location>
        <position position="247"/>
    </location>
</feature>
<dbReference type="Pfam" id="PF00084">
    <property type="entry name" value="Sushi"/>
    <property type="match status" value="3"/>
</dbReference>
<evidence type="ECO:0000313" key="9">
    <source>
        <dbReference type="RefSeq" id="XP_006817876.1"/>
    </source>
</evidence>
<sequence>VICPTISPPTDPLHTVGDMNFIYGSRIEFACHNPYRLIGVEIIYCKEDGAWTDPVPTCKEILCDTPITGDNVKTVTEGNTFWFGHIITFSCDDGMTLIGPDTRVCQSDGTWSGTISSCVKKCDDPEPPEFPSRTNQIQKYSQGYLEEVEYYCDAGYNLQGNSRIKCIQNGGSSSWDYGPPSCVRDENDHSAYELKGRPNDIINGVMNVYLWSTVVLECNVPRTVQWRGETMWYKSDGTKVTGNQSWA</sequence>
<evidence type="ECO:0000256" key="4">
    <source>
        <dbReference type="ARBA" id="ARBA00023157"/>
    </source>
</evidence>
<dbReference type="GeneID" id="102809173"/>
<dbReference type="CDD" id="cd00033">
    <property type="entry name" value="CCP"/>
    <property type="match status" value="3"/>
</dbReference>
<evidence type="ECO:0000256" key="6">
    <source>
        <dbReference type="PROSITE-ProRule" id="PRU00302"/>
    </source>
</evidence>
<keyword evidence="3" id="KW-0677">Repeat</keyword>
<feature type="domain" description="Sushi" evidence="7">
    <location>
        <begin position="1"/>
        <end position="60"/>
    </location>
</feature>
<keyword evidence="2" id="KW-0732">Signal</keyword>
<feature type="domain" description="Sushi" evidence="7">
    <location>
        <begin position="61"/>
        <end position="120"/>
    </location>
</feature>
<keyword evidence="4 6" id="KW-1015">Disulfide bond</keyword>
<feature type="domain" description="Sushi" evidence="7">
    <location>
        <begin position="121"/>
        <end position="184"/>
    </location>
</feature>
<organism evidence="8 9">
    <name type="scientific">Saccoglossus kowalevskii</name>
    <name type="common">Acorn worm</name>
    <dbReference type="NCBI Taxonomy" id="10224"/>
    <lineage>
        <taxon>Eukaryota</taxon>
        <taxon>Metazoa</taxon>
        <taxon>Hemichordata</taxon>
        <taxon>Enteropneusta</taxon>
        <taxon>Harrimaniidae</taxon>
        <taxon>Saccoglossus</taxon>
    </lineage>
</organism>
<dbReference type="PANTHER" id="PTHR46393">
    <property type="entry name" value="SUSHI DOMAIN-CONTAINING PROTEIN"/>
    <property type="match status" value="1"/>
</dbReference>
<evidence type="ECO:0000256" key="5">
    <source>
        <dbReference type="ARBA" id="ARBA00023180"/>
    </source>
</evidence>
<dbReference type="InterPro" id="IPR035976">
    <property type="entry name" value="Sushi/SCR/CCP_sf"/>
</dbReference>
<dbReference type="Proteomes" id="UP000694865">
    <property type="component" value="Unplaced"/>
</dbReference>
<dbReference type="Gene3D" id="2.10.70.10">
    <property type="entry name" value="Complement Module, domain 1"/>
    <property type="match status" value="3"/>
</dbReference>
<feature type="non-terminal residue" evidence="9">
    <location>
        <position position="1"/>
    </location>
</feature>
<evidence type="ECO:0000259" key="7">
    <source>
        <dbReference type="PROSITE" id="PS50923"/>
    </source>
</evidence>
<keyword evidence="5" id="KW-0325">Glycoprotein</keyword>
<accession>A0ABM0MCY5</accession>
<evidence type="ECO:0000256" key="3">
    <source>
        <dbReference type="ARBA" id="ARBA00022737"/>
    </source>
</evidence>
<dbReference type="RefSeq" id="XP_006817876.1">
    <property type="nucleotide sequence ID" value="XM_006817813.1"/>
</dbReference>
<feature type="disulfide bond" evidence="6">
    <location>
        <begin position="31"/>
        <end position="58"/>
    </location>
</feature>
<evidence type="ECO:0000313" key="8">
    <source>
        <dbReference type="Proteomes" id="UP000694865"/>
    </source>
</evidence>
<keyword evidence="1 6" id="KW-0768">Sushi</keyword>
<name>A0ABM0MCY5_SACKO</name>
<evidence type="ECO:0000256" key="2">
    <source>
        <dbReference type="ARBA" id="ARBA00022729"/>
    </source>
</evidence>
<dbReference type="SUPFAM" id="SSF57535">
    <property type="entry name" value="Complement control module/SCR domain"/>
    <property type="match status" value="3"/>
</dbReference>
<gene>
    <name evidence="9" type="primary">LOC102809173</name>
</gene>
<comment type="caution">
    <text evidence="6">Lacks conserved residue(s) required for the propagation of feature annotation.</text>
</comment>